<dbReference type="EMBL" id="LAZR01007369">
    <property type="protein sequence ID" value="KKM85701.1"/>
    <property type="molecule type" value="Genomic_DNA"/>
</dbReference>
<organism evidence="1">
    <name type="scientific">marine sediment metagenome</name>
    <dbReference type="NCBI Taxonomy" id="412755"/>
    <lineage>
        <taxon>unclassified sequences</taxon>
        <taxon>metagenomes</taxon>
        <taxon>ecological metagenomes</taxon>
    </lineage>
</organism>
<gene>
    <name evidence="1" type="ORF">LCGC14_1286430</name>
</gene>
<comment type="caution">
    <text evidence="1">The sequence shown here is derived from an EMBL/GenBank/DDBJ whole genome shotgun (WGS) entry which is preliminary data.</text>
</comment>
<sequence>MSIPCSEAKYDTNGMWYVSLDQIRARHTNKEFRQFQKWHNSRVLLEEGRELVVYLYDYEEWLRSLESNKES</sequence>
<accession>A0A0F9LEN1</accession>
<protein>
    <submittedName>
        <fullName evidence="1">Uncharacterized protein</fullName>
    </submittedName>
</protein>
<reference evidence="1" key="1">
    <citation type="journal article" date="2015" name="Nature">
        <title>Complex archaea that bridge the gap between prokaryotes and eukaryotes.</title>
        <authorList>
            <person name="Spang A."/>
            <person name="Saw J.H."/>
            <person name="Jorgensen S.L."/>
            <person name="Zaremba-Niedzwiedzka K."/>
            <person name="Martijn J."/>
            <person name="Lind A.E."/>
            <person name="van Eijk R."/>
            <person name="Schleper C."/>
            <person name="Guy L."/>
            <person name="Ettema T.J."/>
        </authorList>
    </citation>
    <scope>NUCLEOTIDE SEQUENCE</scope>
</reference>
<proteinExistence type="predicted"/>
<evidence type="ECO:0000313" key="1">
    <source>
        <dbReference type="EMBL" id="KKM85701.1"/>
    </source>
</evidence>
<name>A0A0F9LEN1_9ZZZZ</name>
<dbReference type="AlphaFoldDB" id="A0A0F9LEN1"/>